<evidence type="ECO:0000256" key="6">
    <source>
        <dbReference type="SAM" id="Phobius"/>
    </source>
</evidence>
<dbReference type="CDD" id="cd07132">
    <property type="entry name" value="ALDH_F3AB"/>
    <property type="match status" value="1"/>
</dbReference>
<dbReference type="Gene3D" id="3.40.605.10">
    <property type="entry name" value="Aldehyde Dehydrogenase, Chain A, domain 1"/>
    <property type="match status" value="2"/>
</dbReference>
<comment type="similarity">
    <text evidence="1 5">Belongs to the aldehyde dehydrogenase family.</text>
</comment>
<feature type="domain" description="Aldehyde dehydrogenase" evidence="7">
    <location>
        <begin position="202"/>
        <end position="618"/>
    </location>
</feature>
<dbReference type="GO" id="GO:0006081">
    <property type="term" value="P:aldehyde metabolic process"/>
    <property type="evidence" value="ECO:0007669"/>
    <property type="project" value="InterPro"/>
</dbReference>
<keyword evidence="2 5" id="KW-0560">Oxidoreductase</keyword>
<evidence type="ECO:0000256" key="1">
    <source>
        <dbReference type="ARBA" id="ARBA00009986"/>
    </source>
</evidence>
<dbReference type="GO" id="GO:0004029">
    <property type="term" value="F:aldehyde dehydrogenase (NAD+) activity"/>
    <property type="evidence" value="ECO:0007669"/>
    <property type="project" value="TreeGrafter"/>
</dbReference>
<dbReference type="PROSITE" id="PS00070">
    <property type="entry name" value="ALDEHYDE_DEHYDR_CYS"/>
    <property type="match status" value="1"/>
</dbReference>
<dbReference type="InterPro" id="IPR016162">
    <property type="entry name" value="Ald_DH_N"/>
</dbReference>
<evidence type="ECO:0000256" key="4">
    <source>
        <dbReference type="PROSITE-ProRule" id="PRU10007"/>
    </source>
</evidence>
<reference evidence="8" key="1">
    <citation type="submission" date="2016-05" db="EMBL/GenBank/DDBJ databases">
        <authorList>
            <person name="Lavstsen T."/>
            <person name="Jespersen J.S."/>
        </authorList>
    </citation>
    <scope>NUCLEOTIDE SEQUENCE</scope>
    <source>
        <tissue evidence="8">Brain</tissue>
    </source>
</reference>
<evidence type="ECO:0000259" key="7">
    <source>
        <dbReference type="Pfam" id="PF00171"/>
    </source>
</evidence>
<dbReference type="GO" id="GO:0004028">
    <property type="term" value="F:3-chloroallyl aldehyde dehydrogenase activity"/>
    <property type="evidence" value="ECO:0007669"/>
    <property type="project" value="TreeGrafter"/>
</dbReference>
<dbReference type="PROSITE" id="PS00687">
    <property type="entry name" value="ALDEHYDE_DEHYDR_GLU"/>
    <property type="match status" value="1"/>
</dbReference>
<evidence type="ECO:0000256" key="2">
    <source>
        <dbReference type="ARBA" id="ARBA00023002"/>
    </source>
</evidence>
<accession>A0A1A8IVV7</accession>
<dbReference type="FunFam" id="3.40.605.10:FF:000004">
    <property type="entry name" value="Aldehyde dehydrogenase"/>
    <property type="match status" value="2"/>
</dbReference>
<reference evidence="8" key="2">
    <citation type="submission" date="2016-06" db="EMBL/GenBank/DDBJ databases">
        <title>The genome of a short-lived fish provides insights into sex chromosome evolution and the genetic control of aging.</title>
        <authorList>
            <person name="Reichwald K."/>
            <person name="Felder M."/>
            <person name="Petzold A."/>
            <person name="Koch P."/>
            <person name="Groth M."/>
            <person name="Platzer M."/>
        </authorList>
    </citation>
    <scope>NUCLEOTIDE SEQUENCE</scope>
    <source>
        <tissue evidence="8">Brain</tissue>
    </source>
</reference>
<feature type="transmembrane region" description="Helical" evidence="6">
    <location>
        <begin position="665"/>
        <end position="690"/>
    </location>
</feature>
<name>A0A1A8IVV7_NOTKU</name>
<dbReference type="Gene3D" id="3.40.309.10">
    <property type="entry name" value="Aldehyde Dehydrogenase, Chain A, domain 2"/>
    <property type="match status" value="1"/>
</dbReference>
<keyword evidence="6" id="KW-0472">Membrane</keyword>
<dbReference type="PANTHER" id="PTHR43570">
    <property type="entry name" value="ALDEHYDE DEHYDROGENASE"/>
    <property type="match status" value="1"/>
</dbReference>
<dbReference type="InterPro" id="IPR016163">
    <property type="entry name" value="Ald_DH_C"/>
</dbReference>
<gene>
    <name evidence="8" type="primary">CR848784.2</name>
</gene>
<organism evidence="8">
    <name type="scientific">Nothobranchius kuhntae</name>
    <name type="common">Beira killifish</name>
    <dbReference type="NCBI Taxonomy" id="321403"/>
    <lineage>
        <taxon>Eukaryota</taxon>
        <taxon>Metazoa</taxon>
        <taxon>Chordata</taxon>
        <taxon>Craniata</taxon>
        <taxon>Vertebrata</taxon>
        <taxon>Euteleostomi</taxon>
        <taxon>Actinopterygii</taxon>
        <taxon>Neopterygii</taxon>
        <taxon>Teleostei</taxon>
        <taxon>Neoteleostei</taxon>
        <taxon>Acanthomorphata</taxon>
        <taxon>Ovalentaria</taxon>
        <taxon>Atherinomorphae</taxon>
        <taxon>Cyprinodontiformes</taxon>
        <taxon>Nothobranchiidae</taxon>
        <taxon>Nothobranchius</taxon>
    </lineage>
</organism>
<evidence type="ECO:0000313" key="8">
    <source>
        <dbReference type="EMBL" id="SBR01494.1"/>
    </source>
</evidence>
<dbReference type="InterPro" id="IPR012394">
    <property type="entry name" value="Aldehyde_DH_NAD(P)"/>
</dbReference>
<dbReference type="GO" id="GO:0005737">
    <property type="term" value="C:cytoplasm"/>
    <property type="evidence" value="ECO:0007669"/>
    <property type="project" value="TreeGrafter"/>
</dbReference>
<sequence>MSREQQVVDRTRRAFRTGRSRPLEFRKQQLKRLWSFIKERQEEICEALRRDLGKSELGSELYELLVLEAELKLAISRLAEWAAPRPVEKNLLTLTAEVYVKPEPLGVVLIIGTWNYPWPLTLLPLVGAIAAGNAAIIKPSEVSSNSSKVMEEHLCHYIDQDLYPVVAGGVQETQELLKQRFDHIFYTGSTAVGKLVTMERQVFQRTREAFLSGRTRPLEFRLQQLHALQKMITEKETEISTALKQDINRSQYDTPLLELIGIENEIKLAIEKLSDWAAPRPVEKNLLTISDEVYVQPEPLGVVLIIGAWNYPWSLTLQPLVGAIAAGNAAVVKPSELSECSSLLLRALLPRYVDKDLYPVVIGGASETQELLRLRFDHVFYTGSSRVGKLVMEAAAHHLTPVTLELGGKSPCYIDKNSDVRIACRRVTWGKFINCGQTCIAPDYILCEPCIQGQVVECIRQTLLEFYGADPKCSPDYGRIINQRHFNRILSLMEGYTPVIGGQSDSLQCYIAPTVLKDVPPHSRLMQEEIFGPVLPIVTVSDMDDAISFINEREKPLALYVFCSDKKAIKRMIEETTSGGVTVNDVMMHYTLSSLPFGGVGQSGVGCYHGKHTFDRLSHHRACLVRSLNMESVNLARYPPQDRRRARRARMALRSPLIDMSKRTLIWAVVATILGVCLSIALLVILLIAAGLNCTCWYWRGFYN</sequence>
<keyword evidence="3" id="KW-0520">NAD</keyword>
<dbReference type="InterPro" id="IPR016160">
    <property type="entry name" value="Ald_DH_CS_CYS"/>
</dbReference>
<dbReference type="AlphaFoldDB" id="A0A1A8IVV7"/>
<feature type="domain" description="Aldehyde dehydrogenase" evidence="7">
    <location>
        <begin position="6"/>
        <end position="197"/>
    </location>
</feature>
<feature type="active site" evidence="4">
    <location>
        <position position="405"/>
    </location>
</feature>
<dbReference type="EMBL" id="HAED01015049">
    <property type="protein sequence ID" value="SBR01494.1"/>
    <property type="molecule type" value="Transcribed_RNA"/>
</dbReference>
<keyword evidence="6" id="KW-0812">Transmembrane</keyword>
<dbReference type="InterPro" id="IPR016161">
    <property type="entry name" value="Ald_DH/histidinol_DH"/>
</dbReference>
<evidence type="ECO:0000256" key="5">
    <source>
        <dbReference type="RuleBase" id="RU003345"/>
    </source>
</evidence>
<proteinExistence type="inferred from homology"/>
<dbReference type="InterPro" id="IPR029510">
    <property type="entry name" value="Ald_DH_CS_GLU"/>
</dbReference>
<keyword evidence="6" id="KW-1133">Transmembrane helix</keyword>
<dbReference type="Pfam" id="PF00171">
    <property type="entry name" value="Aldedh"/>
    <property type="match status" value="2"/>
</dbReference>
<dbReference type="PANTHER" id="PTHR43570:SF22">
    <property type="entry name" value="ALDEHYDE DEHYDROGENASE"/>
    <property type="match status" value="1"/>
</dbReference>
<dbReference type="FunFam" id="3.40.309.10:FF:000003">
    <property type="entry name" value="Aldehyde dehydrogenase"/>
    <property type="match status" value="1"/>
</dbReference>
<protein>
    <submittedName>
        <fullName evidence="8">Aldehyde dehydrogenase</fullName>
    </submittedName>
</protein>
<evidence type="ECO:0000256" key="3">
    <source>
        <dbReference type="ARBA" id="ARBA00023027"/>
    </source>
</evidence>
<dbReference type="SUPFAM" id="SSF53720">
    <property type="entry name" value="ALDH-like"/>
    <property type="match status" value="2"/>
</dbReference>
<dbReference type="InterPro" id="IPR015590">
    <property type="entry name" value="Aldehyde_DH_dom"/>
</dbReference>